<accession>X0WU11</accession>
<dbReference type="EMBL" id="BARS01032580">
    <property type="protein sequence ID" value="GAG16221.1"/>
    <property type="molecule type" value="Genomic_DNA"/>
</dbReference>
<organism evidence="1">
    <name type="scientific">marine sediment metagenome</name>
    <dbReference type="NCBI Taxonomy" id="412755"/>
    <lineage>
        <taxon>unclassified sequences</taxon>
        <taxon>metagenomes</taxon>
        <taxon>ecological metagenomes</taxon>
    </lineage>
</organism>
<sequence>MNKLMIGKVIIIFFLSFLLISCKSPGEQEEVKEERYGLSPVKVFQVKKQKISEKLFFTGLIKAWKEINITPDIGGKIAKIHVEE</sequence>
<name>X0WU11_9ZZZZ</name>
<reference evidence="1" key="1">
    <citation type="journal article" date="2014" name="Front. Microbiol.">
        <title>High frequency of phylogenetically diverse reductive dehalogenase-homologous genes in deep subseafloor sedimentary metagenomes.</title>
        <authorList>
            <person name="Kawai M."/>
            <person name="Futagami T."/>
            <person name="Toyoda A."/>
            <person name="Takaki Y."/>
            <person name="Nishi S."/>
            <person name="Hori S."/>
            <person name="Arai W."/>
            <person name="Tsubouchi T."/>
            <person name="Morono Y."/>
            <person name="Uchiyama I."/>
            <person name="Ito T."/>
            <person name="Fujiyama A."/>
            <person name="Inagaki F."/>
            <person name="Takami H."/>
        </authorList>
    </citation>
    <scope>NUCLEOTIDE SEQUENCE</scope>
    <source>
        <strain evidence="1">Expedition CK06-06</strain>
    </source>
</reference>
<dbReference type="AlphaFoldDB" id="X0WU11"/>
<feature type="non-terminal residue" evidence="1">
    <location>
        <position position="84"/>
    </location>
</feature>
<proteinExistence type="predicted"/>
<evidence type="ECO:0000313" key="1">
    <source>
        <dbReference type="EMBL" id="GAG16221.1"/>
    </source>
</evidence>
<dbReference type="PROSITE" id="PS51257">
    <property type="entry name" value="PROKAR_LIPOPROTEIN"/>
    <property type="match status" value="1"/>
</dbReference>
<comment type="caution">
    <text evidence="1">The sequence shown here is derived from an EMBL/GenBank/DDBJ whole genome shotgun (WGS) entry which is preliminary data.</text>
</comment>
<evidence type="ECO:0008006" key="2">
    <source>
        <dbReference type="Google" id="ProtNLM"/>
    </source>
</evidence>
<protein>
    <recommendedName>
        <fullName evidence="2">RND efflux pump membrane fusion protein barrel-sandwich domain-containing protein</fullName>
    </recommendedName>
</protein>
<gene>
    <name evidence="1" type="ORF">S01H1_50560</name>
</gene>